<keyword evidence="1" id="KW-0732">Signal</keyword>
<comment type="caution">
    <text evidence="2">The sequence shown here is derived from an EMBL/GenBank/DDBJ whole genome shotgun (WGS) entry which is preliminary data.</text>
</comment>
<dbReference type="AlphaFoldDB" id="A0ABD2Q6F9"/>
<name>A0ABD2Q6F9_9PLAT</name>
<organism evidence="2 3">
    <name type="scientific">Cichlidogyrus casuarinus</name>
    <dbReference type="NCBI Taxonomy" id="1844966"/>
    <lineage>
        <taxon>Eukaryota</taxon>
        <taxon>Metazoa</taxon>
        <taxon>Spiralia</taxon>
        <taxon>Lophotrochozoa</taxon>
        <taxon>Platyhelminthes</taxon>
        <taxon>Monogenea</taxon>
        <taxon>Monopisthocotylea</taxon>
        <taxon>Dactylogyridea</taxon>
        <taxon>Ancyrocephalidae</taxon>
        <taxon>Cichlidogyrus</taxon>
    </lineage>
</organism>
<sequence>METLYLAVLISLLWVQAKTQTLQPFCLPGVKAVQCLADCKATECDQGLKVIGDMATCFGSSLTQYVNNVVTFTDTEKQQIADFIRTEVSNLKTTVATIRASLSSQPDSFFQNLISVSPTSLAAYIATANNALSTANSYQNGLCLKEVNTFQSMLKKFNIYSATPIKSKSCQQDSFKAFCLPGRTEEQCLGLCRSGECHRAVTLMNDMLTCLFTTLVNFEPSNAQKVAFTNFRDTELRILYNTVNRLGSALPTANAKFLENLISNSSTSLGPYISLSVHVRNIANSYKTGLCPTEVKAFQTLLTEYQVKSSDAALLRKSSVFNCIVLAILSTILLF</sequence>
<reference evidence="2 3" key="1">
    <citation type="submission" date="2024-11" db="EMBL/GenBank/DDBJ databases">
        <title>Adaptive evolution of stress response genes in parasites aligns with host niche diversity.</title>
        <authorList>
            <person name="Hahn C."/>
            <person name="Resl P."/>
        </authorList>
    </citation>
    <scope>NUCLEOTIDE SEQUENCE [LARGE SCALE GENOMIC DNA]</scope>
    <source>
        <strain evidence="2">EGGRZ-B1_66</strain>
        <tissue evidence="2">Body</tissue>
    </source>
</reference>
<feature type="signal peptide" evidence="1">
    <location>
        <begin position="1"/>
        <end position="19"/>
    </location>
</feature>
<dbReference type="Proteomes" id="UP001626550">
    <property type="component" value="Unassembled WGS sequence"/>
</dbReference>
<keyword evidence="3" id="KW-1185">Reference proteome</keyword>
<proteinExistence type="predicted"/>
<accession>A0ABD2Q6F9</accession>
<protein>
    <submittedName>
        <fullName evidence="2">Uncharacterized protein</fullName>
    </submittedName>
</protein>
<feature type="chain" id="PRO_5044894972" evidence="1">
    <location>
        <begin position="20"/>
        <end position="335"/>
    </location>
</feature>
<evidence type="ECO:0000313" key="3">
    <source>
        <dbReference type="Proteomes" id="UP001626550"/>
    </source>
</evidence>
<evidence type="ECO:0000313" key="2">
    <source>
        <dbReference type="EMBL" id="KAL3314812.1"/>
    </source>
</evidence>
<dbReference type="EMBL" id="JBJKFK010000902">
    <property type="protein sequence ID" value="KAL3314812.1"/>
    <property type="molecule type" value="Genomic_DNA"/>
</dbReference>
<evidence type="ECO:0000256" key="1">
    <source>
        <dbReference type="SAM" id="SignalP"/>
    </source>
</evidence>
<gene>
    <name evidence="2" type="ORF">Ciccas_006567</name>
</gene>